<dbReference type="FunFam" id="1.20.58.150:FF:000005">
    <property type="entry name" value="putative clathrin assembly protein At2g25430"/>
    <property type="match status" value="1"/>
</dbReference>
<dbReference type="InterPro" id="IPR011417">
    <property type="entry name" value="ANTH_dom"/>
</dbReference>
<evidence type="ECO:0000256" key="4">
    <source>
        <dbReference type="ARBA" id="ARBA00022583"/>
    </source>
</evidence>
<dbReference type="Proteomes" id="UP000004994">
    <property type="component" value="Chromosome 12"/>
</dbReference>
<evidence type="ECO:0000313" key="11">
    <source>
        <dbReference type="EnsemblPlants" id="Solyc12g010530.2.1"/>
    </source>
</evidence>
<sequence>MARKAFGALKDSTMVGMAKVNSEYKKLDVAILKATSHIEVMPKEKHWSHQHVAESSSDEISVVYGKFGPFFNAISCNRPRADVGYCLHTLAKRLAKTHTWQVALKALVVIHRAMREVDISFLQELINYSAHRGHLLNLTHFKDDSSANAWDYSTWIRSYALYLEEYIECYCLVKFDFQRERKRMKELNTPTLIETVPCLQKLLSRLFDCQPKGAAQYNFLIQHALSIVAAESASLYVAIADGMLNLVDKFFEMQRHDAVRALEIYRRAGDQAVKLSEFFEICRNLDFGRGQKYVKIEKPPESFILAMEEYLTDAPKPLMLTWKPDDDDQNTKVIAVRGSKLEADEEQETEVQTKEESNVETPAPPLIPDLLSFDEPSEDQSIAPEDNNNALALVISTPDELSNSLSNSDQSTQPTGWELELVTASTGASIDHNNLIQGGVLDRSKLDNLYETALARQNIVNEPYNREVSSNPFEVADNTTQDAFYSSGTNDAQMAAMAHYHDYGVFMQQQAANMSQSHESFIGQHETLMMQQQMAIVSLQQQNMIQQHEAIQIQENIVGDVPQLLLEGPAALVNNNDKNPFGNPFSDQDVTNYNNPSQDQSHVSQNQNSHSSLI</sequence>
<dbReference type="Gramene" id="Solyc12g010530.2.1">
    <property type="protein sequence ID" value="Solyc12g010530.2.1"/>
    <property type="gene ID" value="Solyc12g010530.2"/>
</dbReference>
<dbReference type="GO" id="GO:0072583">
    <property type="term" value="P:clathrin-dependent endocytosis"/>
    <property type="evidence" value="ECO:0000318"/>
    <property type="project" value="GO_Central"/>
</dbReference>
<dbReference type="SMART" id="SM00273">
    <property type="entry name" value="ENTH"/>
    <property type="match status" value="1"/>
</dbReference>
<keyword evidence="5" id="KW-0333">Golgi apparatus</keyword>
<dbReference type="CDD" id="cd03564">
    <property type="entry name" value="ANTH_N"/>
    <property type="match status" value="1"/>
</dbReference>
<dbReference type="PaxDb" id="4081-Solyc12g010530.1.1"/>
<feature type="region of interest" description="Disordered" evidence="9">
    <location>
        <begin position="575"/>
        <end position="614"/>
    </location>
</feature>
<dbReference type="GO" id="GO:0030136">
    <property type="term" value="C:clathrin-coated vesicle"/>
    <property type="evidence" value="ECO:0000318"/>
    <property type="project" value="GO_Central"/>
</dbReference>
<evidence type="ECO:0000256" key="6">
    <source>
        <dbReference type="ARBA" id="ARBA00023136"/>
    </source>
</evidence>
<dbReference type="AlphaFoldDB" id="A0A3Q7J449"/>
<organism evidence="11">
    <name type="scientific">Solanum lycopersicum</name>
    <name type="common">Tomato</name>
    <name type="synonym">Lycopersicon esculentum</name>
    <dbReference type="NCBI Taxonomy" id="4081"/>
    <lineage>
        <taxon>Eukaryota</taxon>
        <taxon>Viridiplantae</taxon>
        <taxon>Streptophyta</taxon>
        <taxon>Embryophyta</taxon>
        <taxon>Tracheophyta</taxon>
        <taxon>Spermatophyta</taxon>
        <taxon>Magnoliopsida</taxon>
        <taxon>eudicotyledons</taxon>
        <taxon>Gunneridae</taxon>
        <taxon>Pentapetalae</taxon>
        <taxon>asterids</taxon>
        <taxon>lamiids</taxon>
        <taxon>Solanales</taxon>
        <taxon>Solanaceae</taxon>
        <taxon>Solanoideae</taxon>
        <taxon>Solaneae</taxon>
        <taxon>Solanum</taxon>
        <taxon>Solanum subgen. Lycopersicon</taxon>
    </lineage>
</organism>
<dbReference type="InterPro" id="IPR014712">
    <property type="entry name" value="ANTH_dom_sf"/>
</dbReference>
<feature type="region of interest" description="Disordered" evidence="9">
    <location>
        <begin position="339"/>
        <end position="365"/>
    </location>
</feature>
<feature type="domain" description="ENTH" evidence="10">
    <location>
        <begin position="19"/>
        <end position="177"/>
    </location>
</feature>
<dbReference type="InParanoid" id="A0A3Q7J449"/>
<evidence type="ECO:0000256" key="3">
    <source>
        <dbReference type="ARBA" id="ARBA00004600"/>
    </source>
</evidence>
<dbReference type="SUPFAM" id="SSF48464">
    <property type="entry name" value="ENTH/VHS domain"/>
    <property type="match status" value="1"/>
</dbReference>
<reference evidence="11" key="2">
    <citation type="submission" date="2019-01" db="UniProtKB">
        <authorList>
            <consortium name="EnsemblPlants"/>
        </authorList>
    </citation>
    <scope>IDENTIFICATION</scope>
    <source>
        <strain evidence="11">cv. Heinz 1706</strain>
    </source>
</reference>
<evidence type="ECO:0000256" key="2">
    <source>
        <dbReference type="ARBA" id="ARBA00004555"/>
    </source>
</evidence>
<dbReference type="EnsemblPlants" id="Solyc12g010530.2.1">
    <property type="protein sequence ID" value="Solyc12g010530.2.1"/>
    <property type="gene ID" value="Solyc12g010530.2"/>
</dbReference>
<keyword evidence="8" id="KW-0968">Cytoplasmic vesicle</keyword>
<reference evidence="11" key="1">
    <citation type="journal article" date="2012" name="Nature">
        <title>The tomato genome sequence provides insights into fleshy fruit evolution.</title>
        <authorList>
            <consortium name="Tomato Genome Consortium"/>
        </authorList>
    </citation>
    <scope>NUCLEOTIDE SEQUENCE [LARGE SCALE GENOMIC DNA]</scope>
    <source>
        <strain evidence="11">cv. Heinz 1706</strain>
    </source>
</reference>
<dbReference type="InterPro" id="IPR008942">
    <property type="entry name" value="ENTH_VHS"/>
</dbReference>
<dbReference type="PANTHER" id="PTHR22951">
    <property type="entry name" value="CLATHRIN ASSEMBLY PROTEIN"/>
    <property type="match status" value="1"/>
</dbReference>
<keyword evidence="4" id="KW-0254">Endocytosis</keyword>
<dbReference type="PROSITE" id="PS50942">
    <property type="entry name" value="ENTH"/>
    <property type="match status" value="1"/>
</dbReference>
<feature type="compositionally biased region" description="Low complexity" evidence="9">
    <location>
        <begin position="597"/>
        <end position="614"/>
    </location>
</feature>
<dbReference type="GO" id="GO:0005546">
    <property type="term" value="F:phosphatidylinositol-4,5-bisphosphate binding"/>
    <property type="evidence" value="ECO:0000318"/>
    <property type="project" value="GO_Central"/>
</dbReference>
<keyword evidence="12" id="KW-1185">Reference proteome</keyword>
<evidence type="ECO:0000259" key="10">
    <source>
        <dbReference type="PROSITE" id="PS50942"/>
    </source>
</evidence>
<evidence type="ECO:0000256" key="8">
    <source>
        <dbReference type="ARBA" id="ARBA00023329"/>
    </source>
</evidence>
<accession>A0A3Q7J449</accession>
<dbReference type="GO" id="GO:0006900">
    <property type="term" value="P:vesicle budding from membrane"/>
    <property type="evidence" value="ECO:0000318"/>
    <property type="project" value="GO_Central"/>
</dbReference>
<evidence type="ECO:0000256" key="7">
    <source>
        <dbReference type="ARBA" id="ARBA00023176"/>
    </source>
</evidence>
<dbReference type="GO" id="GO:0005905">
    <property type="term" value="C:clathrin-coated pit"/>
    <property type="evidence" value="ECO:0000318"/>
    <property type="project" value="GO_Central"/>
</dbReference>
<feature type="compositionally biased region" description="Polar residues" evidence="9">
    <location>
        <begin position="585"/>
        <end position="596"/>
    </location>
</feature>
<evidence type="ECO:0000256" key="9">
    <source>
        <dbReference type="SAM" id="MobiDB-lite"/>
    </source>
</evidence>
<dbReference type="Pfam" id="PF07651">
    <property type="entry name" value="ANTH"/>
    <property type="match status" value="1"/>
</dbReference>
<dbReference type="Gene3D" id="1.20.58.150">
    <property type="entry name" value="ANTH domain"/>
    <property type="match status" value="1"/>
</dbReference>
<evidence type="ECO:0000256" key="5">
    <source>
        <dbReference type="ARBA" id="ARBA00023034"/>
    </source>
</evidence>
<evidence type="ECO:0000313" key="12">
    <source>
        <dbReference type="Proteomes" id="UP000004994"/>
    </source>
</evidence>
<dbReference type="GO" id="GO:0005545">
    <property type="term" value="F:1-phosphatidylinositol binding"/>
    <property type="evidence" value="ECO:0000318"/>
    <property type="project" value="GO_Central"/>
</dbReference>
<protein>
    <recommendedName>
        <fullName evidence="10">ENTH domain-containing protein</fullName>
    </recommendedName>
</protein>
<dbReference type="STRING" id="4081.A0A3Q7J449"/>
<dbReference type="PANTHER" id="PTHR22951:SF97">
    <property type="entry name" value="ENTH DOMAIN-CONTAINING PROTEIN"/>
    <property type="match status" value="1"/>
</dbReference>
<dbReference type="OMA" id="KTHTWQV"/>
<dbReference type="GO" id="GO:0048268">
    <property type="term" value="P:clathrin coat assembly"/>
    <property type="evidence" value="ECO:0007669"/>
    <property type="project" value="InterPro"/>
</dbReference>
<dbReference type="Gene3D" id="1.25.40.90">
    <property type="match status" value="1"/>
</dbReference>
<dbReference type="GO" id="GO:0032050">
    <property type="term" value="F:clathrin heavy chain binding"/>
    <property type="evidence" value="ECO:0000318"/>
    <property type="project" value="GO_Central"/>
</dbReference>
<dbReference type="SUPFAM" id="SSF89009">
    <property type="entry name" value="GAT-like domain"/>
    <property type="match status" value="1"/>
</dbReference>
<evidence type="ECO:0000256" key="1">
    <source>
        <dbReference type="ARBA" id="ARBA00004132"/>
    </source>
</evidence>
<comment type="subcellular location">
    <subcellularLocation>
        <location evidence="1">Cytoplasmic vesicle</location>
        <location evidence="1">Clathrin-coated vesicle</location>
    </subcellularLocation>
    <subcellularLocation>
        <location evidence="2">Golgi apparatus</location>
    </subcellularLocation>
    <subcellularLocation>
        <location evidence="3">Membrane</location>
        <location evidence="3">Clathrin-coated pit</location>
    </subcellularLocation>
</comment>
<keyword evidence="6" id="KW-0472">Membrane</keyword>
<keyword evidence="7" id="KW-0168">Coated pit</keyword>
<dbReference type="GO" id="GO:0000149">
    <property type="term" value="F:SNARE binding"/>
    <property type="evidence" value="ECO:0000318"/>
    <property type="project" value="GO_Central"/>
</dbReference>
<dbReference type="InterPro" id="IPR045192">
    <property type="entry name" value="AP180-like"/>
</dbReference>
<dbReference type="InterPro" id="IPR048050">
    <property type="entry name" value="ANTH_N_plant"/>
</dbReference>
<proteinExistence type="predicted"/>
<name>A0A3Q7J449_SOLLC</name>
<dbReference type="GO" id="GO:0005794">
    <property type="term" value="C:Golgi apparatus"/>
    <property type="evidence" value="ECO:0007669"/>
    <property type="project" value="UniProtKB-SubCell"/>
</dbReference>
<dbReference type="InterPro" id="IPR013809">
    <property type="entry name" value="ENTH"/>
</dbReference>